<feature type="domain" description="Reverse transcriptase" evidence="1">
    <location>
        <begin position="21"/>
        <end position="129"/>
    </location>
</feature>
<dbReference type="InterPro" id="IPR000477">
    <property type="entry name" value="RT_dom"/>
</dbReference>
<protein>
    <recommendedName>
        <fullName evidence="1">Reverse transcriptase domain-containing protein</fullName>
    </recommendedName>
</protein>
<accession>A0A8R7VE73</accession>
<dbReference type="EnsemblPlants" id="TuG1812S0000100000.01.T01">
    <property type="protein sequence ID" value="TuG1812S0000100000.01.T01"/>
    <property type="gene ID" value="TuG1812S0000100000.01"/>
</dbReference>
<reference evidence="2" key="2">
    <citation type="submission" date="2022-06" db="UniProtKB">
        <authorList>
            <consortium name="EnsemblPlants"/>
        </authorList>
    </citation>
    <scope>IDENTIFICATION</scope>
</reference>
<organism evidence="2 3">
    <name type="scientific">Triticum urartu</name>
    <name type="common">Red wild einkorn</name>
    <name type="synonym">Crithodium urartu</name>
    <dbReference type="NCBI Taxonomy" id="4572"/>
    <lineage>
        <taxon>Eukaryota</taxon>
        <taxon>Viridiplantae</taxon>
        <taxon>Streptophyta</taxon>
        <taxon>Embryophyta</taxon>
        <taxon>Tracheophyta</taxon>
        <taxon>Spermatophyta</taxon>
        <taxon>Magnoliopsida</taxon>
        <taxon>Liliopsida</taxon>
        <taxon>Poales</taxon>
        <taxon>Poaceae</taxon>
        <taxon>BOP clade</taxon>
        <taxon>Pooideae</taxon>
        <taxon>Triticodae</taxon>
        <taxon>Triticeae</taxon>
        <taxon>Triticinae</taxon>
        <taxon>Triticum</taxon>
    </lineage>
</organism>
<name>A0A8R7VE73_TRIUA</name>
<dbReference type="Gramene" id="TuG1812S0000100000.01.T01">
    <property type="protein sequence ID" value="TuG1812S0000100000.01.T01"/>
    <property type="gene ID" value="TuG1812S0000100000.01"/>
</dbReference>
<reference evidence="3" key="1">
    <citation type="journal article" date="2013" name="Nature">
        <title>Draft genome of the wheat A-genome progenitor Triticum urartu.</title>
        <authorList>
            <person name="Ling H.Q."/>
            <person name="Zhao S."/>
            <person name="Liu D."/>
            <person name="Wang J."/>
            <person name="Sun H."/>
            <person name="Zhang C."/>
            <person name="Fan H."/>
            <person name="Li D."/>
            <person name="Dong L."/>
            <person name="Tao Y."/>
            <person name="Gao C."/>
            <person name="Wu H."/>
            <person name="Li Y."/>
            <person name="Cui Y."/>
            <person name="Guo X."/>
            <person name="Zheng S."/>
            <person name="Wang B."/>
            <person name="Yu K."/>
            <person name="Liang Q."/>
            <person name="Yang W."/>
            <person name="Lou X."/>
            <person name="Chen J."/>
            <person name="Feng M."/>
            <person name="Jian J."/>
            <person name="Zhang X."/>
            <person name="Luo G."/>
            <person name="Jiang Y."/>
            <person name="Liu J."/>
            <person name="Wang Z."/>
            <person name="Sha Y."/>
            <person name="Zhang B."/>
            <person name="Wu H."/>
            <person name="Tang D."/>
            <person name="Shen Q."/>
            <person name="Xue P."/>
            <person name="Zou S."/>
            <person name="Wang X."/>
            <person name="Liu X."/>
            <person name="Wang F."/>
            <person name="Yang Y."/>
            <person name="An X."/>
            <person name="Dong Z."/>
            <person name="Zhang K."/>
            <person name="Zhang X."/>
            <person name="Luo M.C."/>
            <person name="Dvorak J."/>
            <person name="Tong Y."/>
            <person name="Wang J."/>
            <person name="Yang H."/>
            <person name="Li Z."/>
            <person name="Wang D."/>
            <person name="Zhang A."/>
            <person name="Wang J."/>
        </authorList>
    </citation>
    <scope>NUCLEOTIDE SEQUENCE</scope>
    <source>
        <strain evidence="3">cv. G1812</strain>
    </source>
</reference>
<proteinExistence type="predicted"/>
<dbReference type="Proteomes" id="UP000015106">
    <property type="component" value="Unassembled WGS sequence"/>
</dbReference>
<evidence type="ECO:0000259" key="1">
    <source>
        <dbReference type="Pfam" id="PF00078"/>
    </source>
</evidence>
<keyword evidence="3" id="KW-1185">Reference proteome</keyword>
<sequence length="129" mass="14100">MYLDVFLVLDTFISVTSNFRTEGVSATANQVLISSPTFSVIINGQFYAKFNSSRGIRQGCPLSLYLFVLAVNELSLKLQDALQANITGISLGPDCPSIYSLMFADDLIICGKANMQEAQTISNILNQFC</sequence>
<dbReference type="AlphaFoldDB" id="A0A8R7VE73"/>
<dbReference type="Pfam" id="PF00078">
    <property type="entry name" value="RVT_1"/>
    <property type="match status" value="1"/>
</dbReference>
<evidence type="ECO:0000313" key="3">
    <source>
        <dbReference type="Proteomes" id="UP000015106"/>
    </source>
</evidence>
<evidence type="ECO:0000313" key="2">
    <source>
        <dbReference type="EnsemblPlants" id="TuG1812S0000100000.01.T01"/>
    </source>
</evidence>